<evidence type="ECO:0000256" key="1">
    <source>
        <dbReference type="SAM" id="MobiDB-lite"/>
    </source>
</evidence>
<name>A0A9W7CV15_9STRA</name>
<dbReference type="Proteomes" id="UP001165121">
    <property type="component" value="Unassembled WGS sequence"/>
</dbReference>
<protein>
    <submittedName>
        <fullName evidence="2">Unnamed protein product</fullName>
    </submittedName>
</protein>
<proteinExistence type="predicted"/>
<feature type="region of interest" description="Disordered" evidence="1">
    <location>
        <begin position="48"/>
        <end position="82"/>
    </location>
</feature>
<gene>
    <name evidence="2" type="ORF">Pfra01_001545400</name>
</gene>
<comment type="caution">
    <text evidence="2">The sequence shown here is derived from an EMBL/GenBank/DDBJ whole genome shotgun (WGS) entry which is preliminary data.</text>
</comment>
<dbReference type="AlphaFoldDB" id="A0A9W7CV15"/>
<organism evidence="2 3">
    <name type="scientific">Phytophthora fragariaefolia</name>
    <dbReference type="NCBI Taxonomy" id="1490495"/>
    <lineage>
        <taxon>Eukaryota</taxon>
        <taxon>Sar</taxon>
        <taxon>Stramenopiles</taxon>
        <taxon>Oomycota</taxon>
        <taxon>Peronosporomycetes</taxon>
        <taxon>Peronosporales</taxon>
        <taxon>Peronosporaceae</taxon>
        <taxon>Phytophthora</taxon>
    </lineage>
</organism>
<evidence type="ECO:0000313" key="3">
    <source>
        <dbReference type="Proteomes" id="UP001165121"/>
    </source>
</evidence>
<dbReference type="EMBL" id="BSXT01001672">
    <property type="protein sequence ID" value="GMF44418.1"/>
    <property type="molecule type" value="Genomic_DNA"/>
</dbReference>
<evidence type="ECO:0000313" key="2">
    <source>
        <dbReference type="EMBL" id="GMF44418.1"/>
    </source>
</evidence>
<accession>A0A9W7CV15</accession>
<keyword evidence="3" id="KW-1185">Reference proteome</keyword>
<feature type="region of interest" description="Disordered" evidence="1">
    <location>
        <begin position="1"/>
        <end position="24"/>
    </location>
</feature>
<reference evidence="2" key="1">
    <citation type="submission" date="2023-04" db="EMBL/GenBank/DDBJ databases">
        <title>Phytophthora fragariaefolia NBRC 109709.</title>
        <authorList>
            <person name="Ichikawa N."/>
            <person name="Sato H."/>
            <person name="Tonouchi N."/>
        </authorList>
    </citation>
    <scope>NUCLEOTIDE SEQUENCE</scope>
    <source>
        <strain evidence="2">NBRC 109709</strain>
    </source>
</reference>
<feature type="region of interest" description="Disordered" evidence="1">
    <location>
        <begin position="101"/>
        <end position="124"/>
    </location>
</feature>
<sequence length="169" mass="17062">MSSLRHSLKPVCLRPSNIGPGQPGLEKVPIMASPPVAAAAVLVSLSSSAARPSPAMTEPPVAAPSSPASPTSSTGSWSSDSLSDQFRKGKALLLNSHSVVAGTPSGLASPSRAGIGSRLRSSTVDSDAPVIVEERLLSDSAVSTASSEAIDIDARSVASESVDHPYPLP</sequence>